<keyword evidence="1 2" id="KW-0732">Signal</keyword>
<accession>A0A5B9FRW9</accession>
<evidence type="ECO:0000259" key="3">
    <source>
        <dbReference type="Pfam" id="PF18962"/>
    </source>
</evidence>
<evidence type="ECO:0000256" key="2">
    <source>
        <dbReference type="SAM" id="SignalP"/>
    </source>
</evidence>
<dbReference type="NCBIfam" id="NF038133">
    <property type="entry name" value="choice_anch_L"/>
    <property type="match status" value="1"/>
</dbReference>
<protein>
    <submittedName>
        <fullName evidence="5">T9SS type A sorting domain-containing protein</fullName>
    </submittedName>
</protein>
<evidence type="ECO:0000313" key="6">
    <source>
        <dbReference type="Proteomes" id="UP000321222"/>
    </source>
</evidence>
<dbReference type="InterPro" id="IPR056600">
    <property type="entry name" value="GBD_T9SS_assoc"/>
</dbReference>
<organism evidence="5 6">
    <name type="scientific">Flavobacterium alkalisoli</name>
    <dbReference type="NCBI Taxonomy" id="2602769"/>
    <lineage>
        <taxon>Bacteria</taxon>
        <taxon>Pseudomonadati</taxon>
        <taxon>Bacteroidota</taxon>
        <taxon>Flavobacteriia</taxon>
        <taxon>Flavobacteriales</taxon>
        <taxon>Flavobacteriaceae</taxon>
        <taxon>Flavobacterium</taxon>
    </lineage>
</organism>
<dbReference type="NCBIfam" id="TIGR04183">
    <property type="entry name" value="Por_Secre_tail"/>
    <property type="match status" value="1"/>
</dbReference>
<sequence length="832" mass="91677">MKIFLHTLLLLPFTFFAQVANDNCSTATVLTVNGSTECTVTHEGTFNGSTLQTGIVNCTEEPTTDVWYEFTATNKYHYISLLTDSSFTSLGIAVYEGCSTTETPLNPIYCIDNKLALNCPELEIGTTYKIRVYSLSPESSTLDFSICVSTYPNVLSVSELEYTIDEIVSQVLLTSETASLIDNITFSTGESAGVNGIGYFNNDGGNFPFSQGLVLCTGSLNGIPGPNSNLLSGGNWFGDNQLTNYMSETVPSSGSNYHDASLVEFDFIPLIDSISFEFIFASEEYGIYQCSFSDAFAIFLTDITDGNEEAESINIATLPGTDIPVSCVTIRDNAYNSGCASANPEYFASYNLDGDNILPGVPVNFNGLTVPITAQATVIPGNTYHIKFVISDRADHILDSAIFINGEDFNLGTVGDNLTIIPPTGNTLQLYAQSETLADLNVTGVDIQWYADDTSTTALPESTELVDGQTYYASQTIIELESTERLAVTVHLVTADNLAKCDQYSDGFETFNLETNNDIVYNNLNPLDYYSDYYLTHGDAINETNQIENLYYTNTETYTQTLYVRLTENNDPSNYAIATFELHVIPTPEIVTTQDIIVYSSLADLTINNTEILNELNAEEFTISFYNTETSAYAASPLIQNPETYIAFNGETIWIRVEQNETGCFSVTSQNVYVTVPPPTGDMDQFFYAGETLSDLEVTGENIQWYETETGDTPLPMNTPLEDGVTYYASQTIDGTESIERFAVTAHQILGIEDLAFKNLTYYPNPVSSILTLSNINEISNIEAYNVLGQKVIDKDFNTTEVQLDMSPLETGIYLIKVTSQEQQKIIRIQKQ</sequence>
<dbReference type="RefSeq" id="WP_147581972.1">
    <property type="nucleotide sequence ID" value="NZ_CP042831.1"/>
</dbReference>
<feature type="chain" id="PRO_5022880974" evidence="2">
    <location>
        <begin position="18"/>
        <end position="832"/>
    </location>
</feature>
<dbReference type="InterPro" id="IPR026444">
    <property type="entry name" value="Secre_tail"/>
</dbReference>
<dbReference type="InterPro" id="IPR049804">
    <property type="entry name" value="Choice_anch_L"/>
</dbReference>
<evidence type="ECO:0000259" key="4">
    <source>
        <dbReference type="Pfam" id="PF23759"/>
    </source>
</evidence>
<feature type="domain" description="T9SS-like galactose binding" evidence="4">
    <location>
        <begin position="20"/>
        <end position="146"/>
    </location>
</feature>
<feature type="domain" description="Secretion system C-terminal sorting" evidence="3">
    <location>
        <begin position="763"/>
        <end position="826"/>
    </location>
</feature>
<dbReference type="OrthoDB" id="9765926at2"/>
<keyword evidence="6" id="KW-1185">Reference proteome</keyword>
<feature type="signal peptide" evidence="2">
    <location>
        <begin position="1"/>
        <end position="17"/>
    </location>
</feature>
<name>A0A5B9FRW9_9FLAO</name>
<evidence type="ECO:0000313" key="5">
    <source>
        <dbReference type="EMBL" id="QEE48488.1"/>
    </source>
</evidence>
<dbReference type="Pfam" id="PF18962">
    <property type="entry name" value="Por_Secre_tail"/>
    <property type="match status" value="1"/>
</dbReference>
<dbReference type="AlphaFoldDB" id="A0A5B9FRW9"/>
<dbReference type="Pfam" id="PF23759">
    <property type="entry name" value="GBD_T9SS_assoc"/>
    <property type="match status" value="1"/>
</dbReference>
<reference evidence="5 6" key="1">
    <citation type="submission" date="2019-08" db="EMBL/GenBank/DDBJ databases">
        <title>Flavobacterium alkalisoli sp. nov., isolated from rhizosphere soil of Suaeda salsa.</title>
        <authorList>
            <person name="Sun J.-Q."/>
            <person name="Xu L."/>
        </authorList>
    </citation>
    <scope>NUCLEOTIDE SEQUENCE [LARGE SCALE GENOMIC DNA]</scope>
    <source>
        <strain evidence="5 6">XS-5</strain>
    </source>
</reference>
<proteinExistence type="predicted"/>
<dbReference type="Proteomes" id="UP000321222">
    <property type="component" value="Chromosome"/>
</dbReference>
<gene>
    <name evidence="5" type="ORF">FUA48_02535</name>
</gene>
<evidence type="ECO:0000256" key="1">
    <source>
        <dbReference type="ARBA" id="ARBA00022729"/>
    </source>
</evidence>
<dbReference type="EMBL" id="CP042831">
    <property type="protein sequence ID" value="QEE48488.1"/>
    <property type="molecule type" value="Genomic_DNA"/>
</dbReference>
<dbReference type="KEGG" id="fak:FUA48_02535"/>